<evidence type="ECO:0000313" key="3">
    <source>
        <dbReference type="Proteomes" id="UP001458880"/>
    </source>
</evidence>
<sequence>MVTHTFPMASVSDGYEAQGKISSCENCSQLFKDRDTKEIFGCEDTGTNNLSSIERIRELELELAQVKLAQVEAECKNQDLTHKLRSTEQELSSAKNSWPPWLSKTLTSIKEVANKKEFASLYNPQHVPNTTPTFVSHINTARRESVPTKTDNYTYDARRESAPIIKDSQSCSNLKTQN</sequence>
<keyword evidence="1" id="KW-0175">Coiled coil</keyword>
<dbReference type="EMBL" id="JASPKY010000342">
    <property type="protein sequence ID" value="KAK9707789.1"/>
    <property type="molecule type" value="Genomic_DNA"/>
</dbReference>
<dbReference type="PANTHER" id="PTHR47728">
    <property type="entry name" value="RAB GTPASE-ACTIVATING PROTEIN 1-LIKE"/>
    <property type="match status" value="1"/>
</dbReference>
<feature type="coiled-coil region" evidence="1">
    <location>
        <begin position="56"/>
        <end position="97"/>
    </location>
</feature>
<name>A0AAW1JUM5_POPJA</name>
<dbReference type="Proteomes" id="UP001458880">
    <property type="component" value="Unassembled WGS sequence"/>
</dbReference>
<proteinExistence type="predicted"/>
<evidence type="ECO:0000313" key="2">
    <source>
        <dbReference type="EMBL" id="KAK9707789.1"/>
    </source>
</evidence>
<evidence type="ECO:0000256" key="1">
    <source>
        <dbReference type="SAM" id="Coils"/>
    </source>
</evidence>
<gene>
    <name evidence="2" type="ORF">QE152_g27626</name>
</gene>
<accession>A0AAW1JUM5</accession>
<organism evidence="2 3">
    <name type="scientific">Popillia japonica</name>
    <name type="common">Japanese beetle</name>
    <dbReference type="NCBI Taxonomy" id="7064"/>
    <lineage>
        <taxon>Eukaryota</taxon>
        <taxon>Metazoa</taxon>
        <taxon>Ecdysozoa</taxon>
        <taxon>Arthropoda</taxon>
        <taxon>Hexapoda</taxon>
        <taxon>Insecta</taxon>
        <taxon>Pterygota</taxon>
        <taxon>Neoptera</taxon>
        <taxon>Endopterygota</taxon>
        <taxon>Coleoptera</taxon>
        <taxon>Polyphaga</taxon>
        <taxon>Scarabaeiformia</taxon>
        <taxon>Scarabaeidae</taxon>
        <taxon>Rutelinae</taxon>
        <taxon>Popillia</taxon>
    </lineage>
</organism>
<dbReference type="AlphaFoldDB" id="A0AAW1JUM5"/>
<protein>
    <submittedName>
        <fullName evidence="2">Uncharacterized protein</fullName>
    </submittedName>
</protein>
<keyword evidence="3" id="KW-1185">Reference proteome</keyword>
<comment type="caution">
    <text evidence="2">The sequence shown here is derived from an EMBL/GenBank/DDBJ whole genome shotgun (WGS) entry which is preliminary data.</text>
</comment>
<reference evidence="2 3" key="1">
    <citation type="journal article" date="2024" name="BMC Genomics">
        <title>De novo assembly and annotation of Popillia japonica's genome with initial clues to its potential as an invasive pest.</title>
        <authorList>
            <person name="Cucini C."/>
            <person name="Boschi S."/>
            <person name="Funari R."/>
            <person name="Cardaioli E."/>
            <person name="Iannotti N."/>
            <person name="Marturano G."/>
            <person name="Paoli F."/>
            <person name="Bruttini M."/>
            <person name="Carapelli A."/>
            <person name="Frati F."/>
            <person name="Nardi F."/>
        </authorList>
    </citation>
    <scope>NUCLEOTIDE SEQUENCE [LARGE SCALE GENOMIC DNA]</scope>
    <source>
        <strain evidence="2">DMR45628</strain>
    </source>
</reference>
<dbReference type="PANTHER" id="PTHR47728:SF1">
    <property type="entry name" value="RAB GTPASE ACTIVATING PROTEIN 1 LIKE"/>
    <property type="match status" value="1"/>
</dbReference>